<dbReference type="AlphaFoldDB" id="A0A0M2NNT6"/>
<comment type="caution">
    <text evidence="1">The sequence shown here is derived from an EMBL/GenBank/DDBJ whole genome shotgun (WGS) entry which is preliminary data.</text>
</comment>
<dbReference type="RefSeq" id="WP_131924801.1">
    <property type="nucleotide sequence ID" value="NZ_JAXDTA010000208.1"/>
</dbReference>
<evidence type="ECO:0000313" key="2">
    <source>
        <dbReference type="Proteomes" id="UP000034076"/>
    </source>
</evidence>
<protein>
    <submittedName>
        <fullName evidence="1">Uncharacterized protein</fullName>
    </submittedName>
</protein>
<sequence>MYWIEVERMSQTGKKDTKSTLLDFLAERAGCAYLSDLRKPYLFPGLSEIMDGIEPRAYSFSEWEDAISYITGECKEVSDEQEAKSFLISCLKK</sequence>
<accession>A0A0M2NNT6</accession>
<organism evidence="1 2">
    <name type="scientific">Christensenella hongkongensis</name>
    <dbReference type="NCBI Taxonomy" id="270498"/>
    <lineage>
        <taxon>Bacteria</taxon>
        <taxon>Bacillati</taxon>
        <taxon>Bacillota</taxon>
        <taxon>Clostridia</taxon>
        <taxon>Christensenellales</taxon>
        <taxon>Christensenellaceae</taxon>
        <taxon>Christensenella</taxon>
    </lineage>
</organism>
<dbReference type="OrthoDB" id="1653472at2"/>
<gene>
    <name evidence="1" type="ORF">CHK_0485</name>
</gene>
<name>A0A0M2NNT6_9FIRM</name>
<proteinExistence type="predicted"/>
<reference evidence="1 2" key="1">
    <citation type="submission" date="2015-04" db="EMBL/GenBank/DDBJ databases">
        <title>Draft genome sequence of bacteremic isolate Catabacter hongkongensis type strain HKU16T.</title>
        <authorList>
            <person name="Lau S.K."/>
            <person name="Teng J.L."/>
            <person name="Huang Y."/>
            <person name="Curreem S.O."/>
            <person name="Tsui S.K."/>
            <person name="Woo P.C."/>
        </authorList>
    </citation>
    <scope>NUCLEOTIDE SEQUENCE [LARGE SCALE GENOMIC DNA]</scope>
    <source>
        <strain evidence="1 2">HKU16</strain>
    </source>
</reference>
<keyword evidence="2" id="KW-1185">Reference proteome</keyword>
<dbReference type="Proteomes" id="UP000034076">
    <property type="component" value="Unassembled WGS sequence"/>
</dbReference>
<dbReference type="STRING" id="270498.CHK_0485"/>
<dbReference type="EMBL" id="LAYJ01000045">
    <property type="protein sequence ID" value="KKI52057.1"/>
    <property type="molecule type" value="Genomic_DNA"/>
</dbReference>
<evidence type="ECO:0000313" key="1">
    <source>
        <dbReference type="EMBL" id="KKI52057.1"/>
    </source>
</evidence>